<proteinExistence type="predicted"/>
<gene>
    <name evidence="1" type="ORF">ACFFFU_04865</name>
</gene>
<comment type="caution">
    <text evidence="1">The sequence shown here is derived from an EMBL/GenBank/DDBJ whole genome shotgun (WGS) entry which is preliminary data.</text>
</comment>
<sequence length="112" mass="12310">MKCLLDGEAYAGFTDVFDVSFKFSQQVRLREHARVRAVADAREKAGSLAAAFGGRLGPVYSINSLNSMQTQGYGNTALDRIQVTGSRIDSGRYLQPKIDFTERASAVFEIAR</sequence>
<organism evidence="1 2">
    <name type="scientific">Luteimonas padinae</name>
    <dbReference type="NCBI Taxonomy" id="1714359"/>
    <lineage>
        <taxon>Bacteria</taxon>
        <taxon>Pseudomonadati</taxon>
        <taxon>Pseudomonadota</taxon>
        <taxon>Gammaproteobacteria</taxon>
        <taxon>Lysobacterales</taxon>
        <taxon>Lysobacteraceae</taxon>
        <taxon>Luteimonas</taxon>
    </lineage>
</organism>
<dbReference type="Pfam" id="PF04402">
    <property type="entry name" value="SIMPL"/>
    <property type="match status" value="1"/>
</dbReference>
<evidence type="ECO:0000313" key="1">
    <source>
        <dbReference type="EMBL" id="MFC0717081.1"/>
    </source>
</evidence>
<dbReference type="InterPro" id="IPR052022">
    <property type="entry name" value="26kDa_periplasmic_antigen"/>
</dbReference>
<dbReference type="PANTHER" id="PTHR34387:SF1">
    <property type="entry name" value="PERIPLASMIC IMMUNOGENIC PROTEIN"/>
    <property type="match status" value="1"/>
</dbReference>
<dbReference type="Proteomes" id="UP001589898">
    <property type="component" value="Unassembled WGS sequence"/>
</dbReference>
<dbReference type="PANTHER" id="PTHR34387">
    <property type="entry name" value="SLR1258 PROTEIN"/>
    <property type="match status" value="1"/>
</dbReference>
<dbReference type="InterPro" id="IPR007497">
    <property type="entry name" value="SIMPL/DUF541"/>
</dbReference>
<name>A0ABV6SUG8_9GAMM</name>
<dbReference type="RefSeq" id="WP_189499455.1">
    <property type="nucleotide sequence ID" value="NZ_BMZT01000019.1"/>
</dbReference>
<dbReference type="Gene3D" id="3.30.110.170">
    <property type="entry name" value="Protein of unknown function (DUF541), domain 1"/>
    <property type="match status" value="1"/>
</dbReference>
<accession>A0ABV6SUG8</accession>
<dbReference type="EMBL" id="JBHLTF010000020">
    <property type="protein sequence ID" value="MFC0717081.1"/>
    <property type="molecule type" value="Genomic_DNA"/>
</dbReference>
<reference evidence="1 2" key="1">
    <citation type="submission" date="2024-09" db="EMBL/GenBank/DDBJ databases">
        <authorList>
            <person name="Sun Q."/>
            <person name="Mori K."/>
        </authorList>
    </citation>
    <scope>NUCLEOTIDE SEQUENCE [LARGE SCALE GENOMIC DNA]</scope>
    <source>
        <strain evidence="1 2">KCTC 52403</strain>
    </source>
</reference>
<keyword evidence="2" id="KW-1185">Reference proteome</keyword>
<protein>
    <submittedName>
        <fullName evidence="1">SIMPL domain-containing protein</fullName>
    </submittedName>
</protein>
<evidence type="ECO:0000313" key="2">
    <source>
        <dbReference type="Proteomes" id="UP001589898"/>
    </source>
</evidence>